<dbReference type="KEGG" id="bih:BIP78_0912"/>
<dbReference type="Gene3D" id="3.30.365.10">
    <property type="entry name" value="Aldehyde oxidase/xanthine dehydrogenase, molybdopterin binding domain"/>
    <property type="match status" value="4"/>
</dbReference>
<gene>
    <name evidence="3" type="ORF">BIP78_0912</name>
</gene>
<dbReference type="EMBL" id="CP034928">
    <property type="protein sequence ID" value="QAA76678.1"/>
    <property type="molecule type" value="Genomic_DNA"/>
</dbReference>
<dbReference type="Gene3D" id="3.90.1170.50">
    <property type="entry name" value="Aldehyde oxidase/xanthine dehydrogenase, a/b hammerhead"/>
    <property type="match status" value="1"/>
</dbReference>
<evidence type="ECO:0000313" key="3">
    <source>
        <dbReference type="EMBL" id="QAA76678.1"/>
    </source>
</evidence>
<dbReference type="PANTHER" id="PTHR11908:SF157">
    <property type="entry name" value="XANTHINE DEHYDROGENASE SUBUNIT D-RELATED"/>
    <property type="match status" value="1"/>
</dbReference>
<dbReference type="SUPFAM" id="SSF54665">
    <property type="entry name" value="CO dehydrogenase molybdoprotein N-domain-like"/>
    <property type="match status" value="1"/>
</dbReference>
<comment type="cofactor">
    <cofactor evidence="1">
        <name>Mo-molybdopterin cytosine dinucleotide</name>
        <dbReference type="ChEBI" id="CHEBI:71308"/>
    </cofactor>
</comment>
<dbReference type="SMART" id="SM01008">
    <property type="entry name" value="Ald_Xan_dh_C"/>
    <property type="match status" value="1"/>
</dbReference>
<dbReference type="SUPFAM" id="SSF56003">
    <property type="entry name" value="Molybdenum cofactor-binding domain"/>
    <property type="match status" value="1"/>
</dbReference>
<dbReference type="PANTHER" id="PTHR11908">
    <property type="entry name" value="XANTHINE DEHYDROGENASE"/>
    <property type="match status" value="1"/>
</dbReference>
<dbReference type="InterPro" id="IPR016208">
    <property type="entry name" value="Ald_Oxase/xanthine_DH-like"/>
</dbReference>
<dbReference type="Proteomes" id="UP000287233">
    <property type="component" value="Chromosome"/>
</dbReference>
<protein>
    <submittedName>
        <fullName evidence="3">Xanthine dehydrogenase, molybdenum binding subunit</fullName>
    </submittedName>
</protein>
<sequence length="774" mass="82042">MNRPVTGVDRAGGAVGTPIVRPDAEAKVRGEARYADDLAFAGMVHVKAIRSERPHARIRGLDLSKAEAAPGVVGAVTARDVPGENVVPVIHRDMPVLSDGIVRYVGEPVALVAAETREEAEAAAARARVDYEDLPAVFDPRGALGPGAPQVARPTAAAAGNVFDRMVVRKGDVRKGFAVADVVVEGEYEVGYQEHAYLEPQGVIAVPEDRGMTVYGTLQCPFYVQNAVACALGLPLARVRIVQTATGGGFGGKEDVPSHLAALAAVVACKLRRPAKLVLDRAEDIATTSKRHPGIIRYRTGAKRDGTLTAVEIEFYYNAGAYQTLSSAVLWRGLVHAAGPYRIPHVKVDAYSVATNTVPCGAFRGFGSPQVIFAHESQMDELARKLGMDPLALREKNALREGDRTCTDQVLTESVGLGACIAKAWELARWEEAQAEVTAFNARERFRRRGLGVSTVMYGVGMGAKAPLLDKAGAYLKIEADGSVSLAVGTTEMGQGAIAVLSQIAADGLGLPVGLVQVAPVDSSRVPDSGPTVASRTTTVQGMAVLDAATKLRARIEDAVREMFRCPSFTLEGRLFCIPGDPPREVDIAEVARWMWVHNWDMGATGWAEGRPVDWDPATGLGNAYFVYAFACHVALVEVDLLTGEAHVERFWAVHDSGKIVNPATARGQVVGGIAQGIGYALTEELAARDGRILSPSFTAYHIPTSLDMPAEVAVEFVEAPYSGGPFGAKGLGEVPLMASHAAVANAVSAATGNRLRAYPAIPERVLNLVAKNA</sequence>
<dbReference type="Pfam" id="PF20256">
    <property type="entry name" value="MoCoBD_2"/>
    <property type="match status" value="1"/>
</dbReference>
<feature type="domain" description="Aldehyde oxidase/xanthine dehydrogenase a/b hammerhead" evidence="2">
    <location>
        <begin position="29"/>
        <end position="135"/>
    </location>
</feature>
<dbReference type="InterPro" id="IPR037165">
    <property type="entry name" value="AldOxase/xan_DH_Mopterin-bd_sf"/>
</dbReference>
<dbReference type="GO" id="GO:0016491">
    <property type="term" value="F:oxidoreductase activity"/>
    <property type="evidence" value="ECO:0007669"/>
    <property type="project" value="InterPro"/>
</dbReference>
<dbReference type="InterPro" id="IPR036856">
    <property type="entry name" value="Ald_Oxase/Xan_DH_a/b_sf"/>
</dbReference>
<proteinExistence type="predicted"/>
<evidence type="ECO:0000313" key="4">
    <source>
        <dbReference type="Proteomes" id="UP000287233"/>
    </source>
</evidence>
<dbReference type="AlphaFoldDB" id="A0A410FUQ7"/>
<evidence type="ECO:0000259" key="2">
    <source>
        <dbReference type="SMART" id="SM01008"/>
    </source>
</evidence>
<accession>A0A410FUQ7</accession>
<dbReference type="InterPro" id="IPR000674">
    <property type="entry name" value="Ald_Oxase/Xan_DH_a/b"/>
</dbReference>
<dbReference type="Pfam" id="PF01315">
    <property type="entry name" value="Ald_Xan_dh_C"/>
    <property type="match status" value="1"/>
</dbReference>
<dbReference type="GO" id="GO:0005506">
    <property type="term" value="F:iron ion binding"/>
    <property type="evidence" value="ECO:0007669"/>
    <property type="project" value="InterPro"/>
</dbReference>
<dbReference type="Pfam" id="PF02738">
    <property type="entry name" value="MoCoBD_1"/>
    <property type="match status" value="1"/>
</dbReference>
<dbReference type="InterPro" id="IPR008274">
    <property type="entry name" value="AldOxase/xan_DH_MoCoBD1"/>
</dbReference>
<dbReference type="InterPro" id="IPR046867">
    <property type="entry name" value="AldOxase/xan_DH_MoCoBD2"/>
</dbReference>
<dbReference type="FunFam" id="3.30.365.10:FF:000001">
    <property type="entry name" value="Xanthine dehydrogenase oxidase"/>
    <property type="match status" value="1"/>
</dbReference>
<reference evidence="4" key="1">
    <citation type="submission" date="2018-12" db="EMBL/GenBank/DDBJ databases">
        <title>Complete genome sequence of an uncultured bacterium of the candidate phylum Bipolaricaulota.</title>
        <authorList>
            <person name="Kadnikov V.V."/>
            <person name="Mardanov A.V."/>
            <person name="Beletsky A.V."/>
            <person name="Frank Y.A."/>
            <person name="Karnachuk O.V."/>
            <person name="Ravin N.V."/>
        </authorList>
    </citation>
    <scope>NUCLEOTIDE SEQUENCE [LARGE SCALE GENOMIC DNA]</scope>
</reference>
<evidence type="ECO:0000256" key="1">
    <source>
        <dbReference type="ARBA" id="ARBA00053029"/>
    </source>
</evidence>
<organism evidence="3 4">
    <name type="scientific">Bipolaricaulis sibiricus</name>
    <dbReference type="NCBI Taxonomy" id="2501609"/>
    <lineage>
        <taxon>Bacteria</taxon>
        <taxon>Candidatus Bipolaricaulota</taxon>
        <taxon>Candidatus Bipolaricaulia</taxon>
        <taxon>Candidatus Bipolaricaulales</taxon>
        <taxon>Candidatus Bipolaricaulaceae</taxon>
        <taxon>Candidatus Bipolaricaulis</taxon>
    </lineage>
</organism>
<name>A0A410FUQ7_BIPS1</name>